<accession>A0A561VLP4</accession>
<dbReference type="RefSeq" id="WP_122978889.1">
    <property type="nucleotide sequence ID" value="NZ_BOMX01000095.1"/>
</dbReference>
<reference evidence="1 2" key="1">
    <citation type="submission" date="2019-06" db="EMBL/GenBank/DDBJ databases">
        <title>Sequencing the genomes of 1000 actinobacteria strains.</title>
        <authorList>
            <person name="Klenk H.-P."/>
        </authorList>
    </citation>
    <scope>NUCLEOTIDE SEQUENCE [LARGE SCALE GENOMIC DNA]</scope>
    <source>
        <strain evidence="1 2">DSM 43866</strain>
    </source>
</reference>
<comment type="caution">
    <text evidence="1">The sequence shown here is derived from an EMBL/GenBank/DDBJ whole genome shotgun (WGS) entry which is preliminary data.</text>
</comment>
<dbReference type="AlphaFoldDB" id="A0A561VLP4"/>
<dbReference type="OrthoDB" id="4235784at2"/>
<name>A0A561VLP4_ACTTI</name>
<protein>
    <submittedName>
        <fullName evidence="1">Uncharacterized protein</fullName>
    </submittedName>
</protein>
<organism evidence="1 2">
    <name type="scientific">Actinoplanes teichomyceticus</name>
    <dbReference type="NCBI Taxonomy" id="1867"/>
    <lineage>
        <taxon>Bacteria</taxon>
        <taxon>Bacillati</taxon>
        <taxon>Actinomycetota</taxon>
        <taxon>Actinomycetes</taxon>
        <taxon>Micromonosporales</taxon>
        <taxon>Micromonosporaceae</taxon>
        <taxon>Actinoplanes</taxon>
    </lineage>
</organism>
<proteinExistence type="predicted"/>
<evidence type="ECO:0000313" key="1">
    <source>
        <dbReference type="EMBL" id="TWG12533.1"/>
    </source>
</evidence>
<dbReference type="EMBL" id="VIWY01000005">
    <property type="protein sequence ID" value="TWG12533.1"/>
    <property type="molecule type" value="Genomic_DNA"/>
</dbReference>
<gene>
    <name evidence="1" type="ORF">FHX34_105400</name>
</gene>
<sequence length="113" mass="12489">MVDQIAAAVLACAVLGLLVWRGFFTPPGSFGSWAMFSHISAYRARLRDSTDDAPISPWDYELRHDHFNSAAGLGSLVTYLEQERGRHVVGEGVVLLPFRYVKVAVRNGEVVRA</sequence>
<evidence type="ECO:0000313" key="2">
    <source>
        <dbReference type="Proteomes" id="UP000320239"/>
    </source>
</evidence>
<dbReference type="Proteomes" id="UP000320239">
    <property type="component" value="Unassembled WGS sequence"/>
</dbReference>
<keyword evidence="2" id="KW-1185">Reference proteome</keyword>